<dbReference type="RefSeq" id="WP_344314608.1">
    <property type="nucleotide sequence ID" value="NZ_BAAANY010000038.1"/>
</dbReference>
<name>A0ABN2IVM4_9ACTN</name>
<keyword evidence="2" id="KW-1185">Reference proteome</keyword>
<dbReference type="EMBL" id="BAAANY010000038">
    <property type="protein sequence ID" value="GAA1712707.1"/>
    <property type="molecule type" value="Genomic_DNA"/>
</dbReference>
<protein>
    <submittedName>
        <fullName evidence="1">Uncharacterized protein</fullName>
    </submittedName>
</protein>
<proteinExistence type="predicted"/>
<gene>
    <name evidence="1" type="ORF">GCM10009765_72220</name>
</gene>
<evidence type="ECO:0000313" key="1">
    <source>
        <dbReference type="EMBL" id="GAA1712707.1"/>
    </source>
</evidence>
<sequence length="55" mass="6338">MTTDETRGADEFDLDIRIADRIPTMKLIDDPRFPPPPTRLQCTFWASCEACVFPH</sequence>
<organism evidence="1 2">
    <name type="scientific">Fodinicola feengrottensis</name>
    <dbReference type="NCBI Taxonomy" id="435914"/>
    <lineage>
        <taxon>Bacteria</taxon>
        <taxon>Bacillati</taxon>
        <taxon>Actinomycetota</taxon>
        <taxon>Actinomycetes</taxon>
        <taxon>Mycobacteriales</taxon>
        <taxon>Fodinicola</taxon>
    </lineage>
</organism>
<reference evidence="1 2" key="1">
    <citation type="journal article" date="2019" name="Int. J. Syst. Evol. Microbiol.">
        <title>The Global Catalogue of Microorganisms (GCM) 10K type strain sequencing project: providing services to taxonomists for standard genome sequencing and annotation.</title>
        <authorList>
            <consortium name="The Broad Institute Genomics Platform"/>
            <consortium name="The Broad Institute Genome Sequencing Center for Infectious Disease"/>
            <person name="Wu L."/>
            <person name="Ma J."/>
        </authorList>
    </citation>
    <scope>NUCLEOTIDE SEQUENCE [LARGE SCALE GENOMIC DNA]</scope>
    <source>
        <strain evidence="1 2">JCM 14718</strain>
    </source>
</reference>
<evidence type="ECO:0000313" key="2">
    <source>
        <dbReference type="Proteomes" id="UP001500618"/>
    </source>
</evidence>
<accession>A0ABN2IVM4</accession>
<comment type="caution">
    <text evidence="1">The sequence shown here is derived from an EMBL/GenBank/DDBJ whole genome shotgun (WGS) entry which is preliminary data.</text>
</comment>
<dbReference type="Proteomes" id="UP001500618">
    <property type="component" value="Unassembled WGS sequence"/>
</dbReference>